<name>A0A109JK36_9HYPH</name>
<sequence length="110" mass="12317">MAKKITNLLIFLPLGIILIIFCVANRQVVTLAFNPFRPDDQVLSLSAPFFVFLFITLIIGMLVGSAATWLNQGKYRKRARTEAKAAVRWQAEAGRHKTHAEEIAGHLPSR</sequence>
<keyword evidence="1" id="KW-0812">Transmembrane</keyword>
<keyword evidence="3" id="KW-1185">Reference proteome</keyword>
<evidence type="ECO:0000313" key="3">
    <source>
        <dbReference type="Proteomes" id="UP000068164"/>
    </source>
</evidence>
<evidence type="ECO:0000256" key="1">
    <source>
        <dbReference type="SAM" id="Phobius"/>
    </source>
</evidence>
<proteinExistence type="predicted"/>
<gene>
    <name evidence="2" type="ORF">AS026_08835</name>
</gene>
<dbReference type="OrthoDB" id="7868067at2"/>
<evidence type="ECO:0000313" key="2">
    <source>
        <dbReference type="EMBL" id="KWV50308.1"/>
    </source>
</evidence>
<dbReference type="RefSeq" id="WP_062371289.1">
    <property type="nucleotide sequence ID" value="NZ_LNCD01000085.1"/>
</dbReference>
<comment type="caution">
    <text evidence="2">The sequence shown here is derived from an EMBL/GenBank/DDBJ whole genome shotgun (WGS) entry which is preliminary data.</text>
</comment>
<dbReference type="EMBL" id="LNCD01000085">
    <property type="protein sequence ID" value="KWV50308.1"/>
    <property type="molecule type" value="Genomic_DNA"/>
</dbReference>
<dbReference type="AlphaFoldDB" id="A0A109JK36"/>
<dbReference type="Proteomes" id="UP000068164">
    <property type="component" value="Unassembled WGS sequence"/>
</dbReference>
<protein>
    <recommendedName>
        <fullName evidence="4">Lipopolysaccharide assembly protein A domain-containing protein</fullName>
    </recommendedName>
</protein>
<evidence type="ECO:0008006" key="4">
    <source>
        <dbReference type="Google" id="ProtNLM"/>
    </source>
</evidence>
<reference evidence="2 3" key="1">
    <citation type="submission" date="2015-11" db="EMBL/GenBank/DDBJ databases">
        <title>Draft Genome Sequence of the Strain BR 10423 (Rhizobium sp.) isolated from nodules of Mimosa pudica.</title>
        <authorList>
            <person name="Barauna A.C."/>
            <person name="Zilli J.E."/>
            <person name="Simoes-Araujo J.L."/>
            <person name="Reis V.M."/>
            <person name="James E.K."/>
            <person name="Reis F.B.Jr."/>
            <person name="Rouws L.F."/>
            <person name="Passos S.R."/>
            <person name="Gois S.R."/>
        </authorList>
    </citation>
    <scope>NUCLEOTIDE SEQUENCE [LARGE SCALE GENOMIC DNA]</scope>
    <source>
        <strain evidence="2 3">BR10423</strain>
    </source>
</reference>
<keyword evidence="1" id="KW-1133">Transmembrane helix</keyword>
<organism evidence="2 3">
    <name type="scientific">Rhizobium altiplani</name>
    <dbReference type="NCBI Taxonomy" id="1864509"/>
    <lineage>
        <taxon>Bacteria</taxon>
        <taxon>Pseudomonadati</taxon>
        <taxon>Pseudomonadota</taxon>
        <taxon>Alphaproteobacteria</taxon>
        <taxon>Hyphomicrobiales</taxon>
        <taxon>Rhizobiaceae</taxon>
        <taxon>Rhizobium/Agrobacterium group</taxon>
        <taxon>Rhizobium</taxon>
    </lineage>
</organism>
<keyword evidence="1" id="KW-0472">Membrane</keyword>
<feature type="transmembrane region" description="Helical" evidence="1">
    <location>
        <begin position="50"/>
        <end position="70"/>
    </location>
</feature>
<accession>A0A109JK36</accession>